<dbReference type="EMBL" id="VIRM01000046">
    <property type="protein sequence ID" value="TQS17440.1"/>
    <property type="molecule type" value="Genomic_DNA"/>
</dbReference>
<gene>
    <name evidence="3" type="ORF">FLX08_29695</name>
</gene>
<dbReference type="Pfam" id="PF14016">
    <property type="entry name" value="DUF4232"/>
    <property type="match status" value="1"/>
</dbReference>
<evidence type="ECO:0000313" key="3">
    <source>
        <dbReference type="EMBL" id="TQS17440.1"/>
    </source>
</evidence>
<accession>A0A544YL02</accession>
<proteinExistence type="predicted"/>
<sequence>MLRKGRFHRRPDFGTDAPMSPERARELIAWTGRPMVMRITNTTLTAGAAALALLAAGCGTGTTPSAAAAPPARTTTAHTTTTHTTTAHTTTPGTAPAAVDAGRATAASAVSARYGSAAQSTATRTVTARTTATRTTGAAPARCRTTGLRARVGRQDAGAGNRYAPLVLTNTSGKTCWVYGFVGLVLIDGRGDVLRTRTRRESVTPHRVTLRPGASAHARLHWTVVPAGHETRCPASARLMIIPPDEMAHLEVPFKATVCDDGRIDAWPMAPGAGL</sequence>
<name>A0A544YL02_9ACTN</name>
<dbReference type="Proteomes" id="UP000316541">
    <property type="component" value="Unassembled WGS sequence"/>
</dbReference>
<evidence type="ECO:0000313" key="4">
    <source>
        <dbReference type="Proteomes" id="UP000316541"/>
    </source>
</evidence>
<dbReference type="AlphaFoldDB" id="A0A544YL02"/>
<reference evidence="3 4" key="1">
    <citation type="submission" date="2019-07" db="EMBL/GenBank/DDBJ databases">
        <title>Microbispora hainanensis DSM 45428.</title>
        <authorList>
            <person name="Thawai C."/>
        </authorList>
    </citation>
    <scope>NUCLEOTIDE SEQUENCE [LARGE SCALE GENOMIC DNA]</scope>
    <source>
        <strain evidence="3 4">DSM 45428</strain>
    </source>
</reference>
<comment type="caution">
    <text evidence="3">The sequence shown here is derived from an EMBL/GenBank/DDBJ whole genome shotgun (WGS) entry which is preliminary data.</text>
</comment>
<evidence type="ECO:0000259" key="2">
    <source>
        <dbReference type="Pfam" id="PF14016"/>
    </source>
</evidence>
<feature type="region of interest" description="Disordered" evidence="1">
    <location>
        <begin position="1"/>
        <end position="20"/>
    </location>
</feature>
<organism evidence="3 4">
    <name type="scientific">Microbispora hainanensis</name>
    <dbReference type="NCBI Taxonomy" id="568844"/>
    <lineage>
        <taxon>Bacteria</taxon>
        <taxon>Bacillati</taxon>
        <taxon>Actinomycetota</taxon>
        <taxon>Actinomycetes</taxon>
        <taxon>Streptosporangiales</taxon>
        <taxon>Streptosporangiaceae</taxon>
        <taxon>Microbispora</taxon>
    </lineage>
</organism>
<evidence type="ECO:0000256" key="1">
    <source>
        <dbReference type="SAM" id="MobiDB-lite"/>
    </source>
</evidence>
<feature type="region of interest" description="Disordered" evidence="1">
    <location>
        <begin position="62"/>
        <end position="97"/>
    </location>
</feature>
<protein>
    <submittedName>
        <fullName evidence="3">DUF4232 domain-containing protein</fullName>
    </submittedName>
</protein>
<dbReference type="InterPro" id="IPR025326">
    <property type="entry name" value="DUF4232"/>
</dbReference>
<feature type="domain" description="DUF4232" evidence="2">
    <location>
        <begin position="143"/>
        <end position="266"/>
    </location>
</feature>